<evidence type="ECO:0000313" key="3">
    <source>
        <dbReference type="Proteomes" id="UP001642260"/>
    </source>
</evidence>
<reference evidence="2 3" key="1">
    <citation type="submission" date="2022-03" db="EMBL/GenBank/DDBJ databases">
        <authorList>
            <person name="Macdonald S."/>
            <person name="Ahmed S."/>
            <person name="Newling K."/>
        </authorList>
    </citation>
    <scope>NUCLEOTIDE SEQUENCE [LARGE SCALE GENOMIC DNA]</scope>
</reference>
<sequence length="317" mass="36388">MEMTNGPTMAKLILKRILMKEILSQYHQTHTKMKTSLLTGPDKRLGYKKAMKSQLDAKENSWEAQTHPDSDQDIEERPWTEVPYSDHETRQALSFKLYQDNGSWYQKSDSQISDDEARQSIRKVEIHGDDLGMPEEEEAIRKAGRNVKEFQLVLAEEEEVESDTGRTVTELEERSINFSGYNKETAAYQQWEDNLKAKYHNYQLSDEEADDESVDTWEDFRLEMKRLVEKAEKETAAQYHQPQKNDIHAGYILTSTTSLNGVNKQAYHHHCSQKRKPAIQNQTIKQGKSSQTSSLQSITEPAISVRTKGVVAVTSAT</sequence>
<name>A0ABC8IU70_ERUVS</name>
<gene>
    <name evidence="2" type="ORF">ERUC_LOCUS2855</name>
</gene>
<organism evidence="2 3">
    <name type="scientific">Eruca vesicaria subsp. sativa</name>
    <name type="common">Garden rocket</name>
    <name type="synonym">Eruca sativa</name>
    <dbReference type="NCBI Taxonomy" id="29727"/>
    <lineage>
        <taxon>Eukaryota</taxon>
        <taxon>Viridiplantae</taxon>
        <taxon>Streptophyta</taxon>
        <taxon>Embryophyta</taxon>
        <taxon>Tracheophyta</taxon>
        <taxon>Spermatophyta</taxon>
        <taxon>Magnoliopsida</taxon>
        <taxon>eudicotyledons</taxon>
        <taxon>Gunneridae</taxon>
        <taxon>Pentapetalae</taxon>
        <taxon>rosids</taxon>
        <taxon>malvids</taxon>
        <taxon>Brassicales</taxon>
        <taxon>Brassicaceae</taxon>
        <taxon>Brassiceae</taxon>
        <taxon>Eruca</taxon>
    </lineage>
</organism>
<feature type="region of interest" description="Disordered" evidence="1">
    <location>
        <begin position="50"/>
        <end position="86"/>
    </location>
</feature>
<proteinExistence type="predicted"/>
<accession>A0ABC8IU70</accession>
<protein>
    <submittedName>
        <fullName evidence="2">Uncharacterized protein</fullName>
    </submittedName>
</protein>
<feature type="region of interest" description="Disordered" evidence="1">
    <location>
        <begin position="280"/>
        <end position="300"/>
    </location>
</feature>
<dbReference type="Proteomes" id="UP001642260">
    <property type="component" value="Unassembled WGS sequence"/>
</dbReference>
<evidence type="ECO:0000256" key="1">
    <source>
        <dbReference type="SAM" id="MobiDB-lite"/>
    </source>
</evidence>
<keyword evidence="3" id="KW-1185">Reference proteome</keyword>
<comment type="caution">
    <text evidence="2">The sequence shown here is derived from an EMBL/GenBank/DDBJ whole genome shotgun (WGS) entry which is preliminary data.</text>
</comment>
<feature type="compositionally biased region" description="Basic and acidic residues" evidence="1">
    <location>
        <begin position="55"/>
        <end position="86"/>
    </location>
</feature>
<dbReference type="EMBL" id="CAKOAT010054489">
    <property type="protein sequence ID" value="CAH8300881.1"/>
    <property type="molecule type" value="Genomic_DNA"/>
</dbReference>
<evidence type="ECO:0000313" key="2">
    <source>
        <dbReference type="EMBL" id="CAH8300881.1"/>
    </source>
</evidence>
<feature type="compositionally biased region" description="Polar residues" evidence="1">
    <location>
        <begin position="280"/>
        <end position="299"/>
    </location>
</feature>
<dbReference type="AlphaFoldDB" id="A0ABC8IU70"/>